<gene>
    <name evidence="1" type="ORF">GM543_12225</name>
</gene>
<protein>
    <submittedName>
        <fullName evidence="1">Uncharacterized protein</fullName>
    </submittedName>
</protein>
<evidence type="ECO:0000313" key="2">
    <source>
        <dbReference type="Proteomes" id="UP000469505"/>
    </source>
</evidence>
<feature type="non-terminal residue" evidence="1">
    <location>
        <position position="1"/>
    </location>
</feature>
<accession>A0A6I3U8E9</accession>
<proteinExistence type="predicted"/>
<evidence type="ECO:0000313" key="1">
    <source>
        <dbReference type="EMBL" id="MTV88232.1"/>
    </source>
</evidence>
<feature type="non-terminal residue" evidence="1">
    <location>
        <position position="121"/>
    </location>
</feature>
<comment type="caution">
    <text evidence="1">The sequence shown here is derived from an EMBL/GenBank/DDBJ whole genome shotgun (WGS) entry which is preliminary data.</text>
</comment>
<sequence length="121" mass="13483">TTLYQGGKVLNTDAYLDNFTVPTEGITLIKSAEKIVKNGKTIYRIRFNSITSTTKISIPYVFSFTNGLVPKDYKLQPKVTLKDKNGGVLYTGNDQEYTPTYPNMNLTKVVATSSEDGQLLY</sequence>
<dbReference type="Proteomes" id="UP000469505">
    <property type="component" value="Unassembled WGS sequence"/>
</dbReference>
<name>A0A6I3U8E9_STREE</name>
<dbReference type="EMBL" id="WNHX01000433">
    <property type="protein sequence ID" value="MTV88232.1"/>
    <property type="molecule type" value="Genomic_DNA"/>
</dbReference>
<dbReference type="AlphaFoldDB" id="A0A6I3U8E9"/>
<reference evidence="1 2" key="1">
    <citation type="submission" date="2019-11" db="EMBL/GenBank/DDBJ databases">
        <title>Growth characteristics of pneumococcus vary with the chemical composition of the capsule and with environmental conditions.</title>
        <authorList>
            <person name="Tothpal A."/>
            <person name="Desobry K."/>
            <person name="Joshi S."/>
            <person name="Wyllie A.L."/>
            <person name="Weinberger D.M."/>
        </authorList>
    </citation>
    <scope>NUCLEOTIDE SEQUENCE [LARGE SCALE GENOMIC DNA]</scope>
    <source>
        <strain evidence="2">pnumococcus35B</strain>
    </source>
</reference>
<organism evidence="1 2">
    <name type="scientific">Streptococcus pneumoniae</name>
    <dbReference type="NCBI Taxonomy" id="1313"/>
    <lineage>
        <taxon>Bacteria</taxon>
        <taxon>Bacillati</taxon>
        <taxon>Bacillota</taxon>
        <taxon>Bacilli</taxon>
        <taxon>Lactobacillales</taxon>
        <taxon>Streptococcaceae</taxon>
        <taxon>Streptococcus</taxon>
    </lineage>
</organism>